<comment type="similarity">
    <text evidence="7">Belongs to the ADAT1 family.</text>
</comment>
<keyword evidence="4" id="KW-0862">Zinc</keyword>
<dbReference type="EC" id="3.5.4.34" evidence="8"/>
<evidence type="ECO:0000256" key="8">
    <source>
        <dbReference type="ARBA" id="ARBA00038940"/>
    </source>
</evidence>
<evidence type="ECO:0000256" key="6">
    <source>
        <dbReference type="ARBA" id="ARBA00037784"/>
    </source>
</evidence>
<gene>
    <name evidence="14" type="ORF">BGZ96_004988</name>
</gene>
<accession>A0ABQ7K5M8</accession>
<evidence type="ECO:0000256" key="9">
    <source>
        <dbReference type="ARBA" id="ARBA00040502"/>
    </source>
</evidence>
<dbReference type="Pfam" id="PF02137">
    <property type="entry name" value="A_deamin"/>
    <property type="match status" value="1"/>
</dbReference>
<dbReference type="InterPro" id="IPR002466">
    <property type="entry name" value="A_deamin"/>
</dbReference>
<evidence type="ECO:0000313" key="14">
    <source>
        <dbReference type="EMBL" id="KAG0291636.1"/>
    </source>
</evidence>
<sequence>MVTPVNDQQTTFTRQEANVCHNGNRVPEVTFSTIVMLKFLRAADSTRSQFHLYVSQAPCGDATTASLALTQSEVSRNAFMTGQQTRPKPAAQESTTASDQSLVTASATGSKRRRGSEAPTELSLTGSPSTKLQKQNSATKATNNQTGTDASGWQEDQSGCGHILGFRRGRIDYDSVGVLRTKPGRVDSEPTLSMSCSDKIARWNILGLNSALVMPFMRKPIYLESIVTRELFDAEALERALFRRIQGCWCTDHIADSNAEKASAAYGSAHPHQISVHKSEIPFEFSREAVSKRSEQDGVTSPPVASASSLSWIASDLLVAEVLVNGCKAGASAKKQIQPKSRSRLCKINMFESSVALWKSISPQPLLVRSMMATPAAGSPSELGPAGITYHEWKGLDKDFIKAKQQLFAGVFQNWVKGNSSLEHFNKHGDTISESSNRRDEK</sequence>
<evidence type="ECO:0000256" key="1">
    <source>
        <dbReference type="ARBA" id="ARBA00022694"/>
    </source>
</evidence>
<keyword evidence="15" id="KW-1185">Reference proteome</keyword>
<evidence type="ECO:0000256" key="11">
    <source>
        <dbReference type="ARBA" id="ARBA00047635"/>
    </source>
</evidence>
<feature type="compositionally biased region" description="Polar residues" evidence="12">
    <location>
        <begin position="80"/>
        <end position="109"/>
    </location>
</feature>
<evidence type="ECO:0000256" key="10">
    <source>
        <dbReference type="ARBA" id="ARBA00041760"/>
    </source>
</evidence>
<protein>
    <recommendedName>
        <fullName evidence="9">tRNA-specific adenosine deaminase 1</fullName>
        <ecNumber evidence="8">3.5.4.34</ecNumber>
    </recommendedName>
    <alternativeName>
        <fullName evidence="10">tRNA-specific adenosine-37 deaminase</fullName>
    </alternativeName>
</protein>
<comment type="caution">
    <text evidence="14">The sequence shown here is derived from an EMBL/GenBank/DDBJ whole genome shotgun (WGS) entry which is preliminary data.</text>
</comment>
<organism evidence="14 15">
    <name type="scientific">Linnemannia gamsii</name>
    <dbReference type="NCBI Taxonomy" id="64522"/>
    <lineage>
        <taxon>Eukaryota</taxon>
        <taxon>Fungi</taxon>
        <taxon>Fungi incertae sedis</taxon>
        <taxon>Mucoromycota</taxon>
        <taxon>Mortierellomycotina</taxon>
        <taxon>Mortierellomycetes</taxon>
        <taxon>Mortierellales</taxon>
        <taxon>Mortierellaceae</taxon>
        <taxon>Linnemannia</taxon>
    </lineage>
</organism>
<keyword evidence="3" id="KW-0378">Hydrolase</keyword>
<evidence type="ECO:0000256" key="5">
    <source>
        <dbReference type="ARBA" id="ARBA00037026"/>
    </source>
</evidence>
<evidence type="ECO:0000256" key="4">
    <source>
        <dbReference type="ARBA" id="ARBA00022833"/>
    </source>
</evidence>
<reference evidence="14 15" key="1">
    <citation type="journal article" date="2020" name="Fungal Divers.">
        <title>Resolving the Mortierellaceae phylogeny through synthesis of multi-gene phylogenetics and phylogenomics.</title>
        <authorList>
            <person name="Vandepol N."/>
            <person name="Liber J."/>
            <person name="Desiro A."/>
            <person name="Na H."/>
            <person name="Kennedy M."/>
            <person name="Barry K."/>
            <person name="Grigoriev I.V."/>
            <person name="Miller A.N."/>
            <person name="O'Donnell K."/>
            <person name="Stajich J.E."/>
            <person name="Bonito G."/>
        </authorList>
    </citation>
    <scope>NUCLEOTIDE SEQUENCE [LARGE SCALE GENOMIC DNA]</scope>
    <source>
        <strain evidence="14 15">AD045</strain>
    </source>
</reference>
<dbReference type="Proteomes" id="UP001194696">
    <property type="component" value="Unassembled WGS sequence"/>
</dbReference>
<proteinExistence type="inferred from homology"/>
<evidence type="ECO:0000256" key="2">
    <source>
        <dbReference type="ARBA" id="ARBA00022723"/>
    </source>
</evidence>
<evidence type="ECO:0000256" key="7">
    <source>
        <dbReference type="ARBA" id="ARBA00038326"/>
    </source>
</evidence>
<keyword evidence="1" id="KW-0819">tRNA processing</keyword>
<dbReference type="EMBL" id="JAAAIM010000231">
    <property type="protein sequence ID" value="KAG0291636.1"/>
    <property type="molecule type" value="Genomic_DNA"/>
</dbReference>
<comment type="function">
    <text evidence="6">Specifically deaminates adenosine-37 to inosine in tRNA-Ala.</text>
</comment>
<name>A0ABQ7K5M8_9FUNG</name>
<evidence type="ECO:0000256" key="3">
    <source>
        <dbReference type="ARBA" id="ARBA00022801"/>
    </source>
</evidence>
<feature type="domain" description="A to I editase" evidence="13">
    <location>
        <begin position="49"/>
        <end position="425"/>
    </location>
</feature>
<dbReference type="SMART" id="SM00552">
    <property type="entry name" value="ADEAMc"/>
    <property type="match status" value="1"/>
</dbReference>
<dbReference type="PROSITE" id="PS50141">
    <property type="entry name" value="A_DEAMIN_EDITASE"/>
    <property type="match status" value="1"/>
</dbReference>
<feature type="compositionally biased region" description="Polar residues" evidence="12">
    <location>
        <begin position="122"/>
        <end position="155"/>
    </location>
</feature>
<evidence type="ECO:0000259" key="13">
    <source>
        <dbReference type="PROSITE" id="PS50141"/>
    </source>
</evidence>
<evidence type="ECO:0000256" key="12">
    <source>
        <dbReference type="SAM" id="MobiDB-lite"/>
    </source>
</evidence>
<dbReference type="PANTHER" id="PTHR46516">
    <property type="entry name" value="TRNA-SPECIFIC ADENOSINE DEAMINASE 1"/>
    <property type="match status" value="1"/>
</dbReference>
<dbReference type="PANTHER" id="PTHR46516:SF1">
    <property type="entry name" value="TRNA-SPECIFIC ADENOSINE DEAMINASE 1"/>
    <property type="match status" value="1"/>
</dbReference>
<evidence type="ECO:0000313" key="15">
    <source>
        <dbReference type="Proteomes" id="UP001194696"/>
    </source>
</evidence>
<comment type="cofactor">
    <cofactor evidence="5">
        <name>1D-myo-inositol hexakisphosphate</name>
        <dbReference type="ChEBI" id="CHEBI:58130"/>
    </cofactor>
</comment>
<keyword evidence="2" id="KW-0479">Metal-binding</keyword>
<feature type="region of interest" description="Disordered" evidence="12">
    <location>
        <begin position="80"/>
        <end position="155"/>
    </location>
</feature>
<comment type="catalytic activity">
    <reaction evidence="11">
        <text>adenosine(37) in tRNA(Ala) + H2O + H(+) = inosine(37) in tRNA(Ala) + NH4(+)</text>
        <dbReference type="Rhea" id="RHEA:50968"/>
        <dbReference type="Rhea" id="RHEA-COMP:12855"/>
        <dbReference type="Rhea" id="RHEA-COMP:12856"/>
        <dbReference type="ChEBI" id="CHEBI:15377"/>
        <dbReference type="ChEBI" id="CHEBI:15378"/>
        <dbReference type="ChEBI" id="CHEBI:28938"/>
        <dbReference type="ChEBI" id="CHEBI:74411"/>
        <dbReference type="ChEBI" id="CHEBI:82852"/>
        <dbReference type="EC" id="3.5.4.34"/>
    </reaction>
</comment>